<reference evidence="4 5" key="1">
    <citation type="submission" date="2021-05" db="EMBL/GenBank/DDBJ databases">
        <title>Genome Assembly of Synthetic Allotetraploid Brassica napus Reveals Homoeologous Exchanges between Subgenomes.</title>
        <authorList>
            <person name="Davis J.T."/>
        </authorList>
    </citation>
    <scope>NUCLEOTIDE SEQUENCE [LARGE SCALE GENOMIC DNA]</scope>
    <source>
        <strain evidence="5">cv. Da-Ae</strain>
        <tissue evidence="4">Seedling</tissue>
    </source>
</reference>
<dbReference type="Pfam" id="PF02801">
    <property type="entry name" value="Ketoacyl-synt_C"/>
    <property type="match status" value="1"/>
</dbReference>
<keyword evidence="5" id="KW-1185">Reference proteome</keyword>
<evidence type="ECO:0000256" key="1">
    <source>
        <dbReference type="ARBA" id="ARBA00013191"/>
    </source>
</evidence>
<accession>A0ABQ8C4R4</accession>
<dbReference type="PANTHER" id="PTHR11712:SF336">
    <property type="entry name" value="3-OXOACYL-[ACYL-CARRIER-PROTEIN] SYNTHASE, MITOCHONDRIAL"/>
    <property type="match status" value="1"/>
</dbReference>
<name>A0ABQ8C4R4_BRANA</name>
<comment type="caution">
    <text evidence="4">The sequence shown here is derived from an EMBL/GenBank/DDBJ whole genome shotgun (WGS) entry which is preliminary data.</text>
</comment>
<dbReference type="PANTHER" id="PTHR11712">
    <property type="entry name" value="POLYKETIDE SYNTHASE-RELATED"/>
    <property type="match status" value="1"/>
</dbReference>
<dbReference type="SUPFAM" id="SSF53901">
    <property type="entry name" value="Thiolase-like"/>
    <property type="match status" value="1"/>
</dbReference>
<evidence type="ECO:0000313" key="5">
    <source>
        <dbReference type="Proteomes" id="UP000824890"/>
    </source>
</evidence>
<dbReference type="EMBL" id="JAGKQM010000009">
    <property type="protein sequence ID" value="KAH0911943.1"/>
    <property type="molecule type" value="Genomic_DNA"/>
</dbReference>
<dbReference type="Proteomes" id="UP000824890">
    <property type="component" value="Unassembled WGS sequence"/>
</dbReference>
<evidence type="ECO:0000259" key="3">
    <source>
        <dbReference type="Pfam" id="PF02801"/>
    </source>
</evidence>
<organism evidence="4 5">
    <name type="scientific">Brassica napus</name>
    <name type="common">Rape</name>
    <dbReference type="NCBI Taxonomy" id="3708"/>
    <lineage>
        <taxon>Eukaryota</taxon>
        <taxon>Viridiplantae</taxon>
        <taxon>Streptophyta</taxon>
        <taxon>Embryophyta</taxon>
        <taxon>Tracheophyta</taxon>
        <taxon>Spermatophyta</taxon>
        <taxon>Magnoliopsida</taxon>
        <taxon>eudicotyledons</taxon>
        <taxon>Gunneridae</taxon>
        <taxon>Pentapetalae</taxon>
        <taxon>rosids</taxon>
        <taxon>malvids</taxon>
        <taxon>Brassicales</taxon>
        <taxon>Brassicaceae</taxon>
        <taxon>Brassiceae</taxon>
        <taxon>Brassica</taxon>
    </lineage>
</organism>
<gene>
    <name evidence="4" type="ORF">HID58_035264</name>
</gene>
<dbReference type="Gene3D" id="3.40.47.10">
    <property type="match status" value="1"/>
</dbReference>
<proteinExistence type="predicted"/>
<dbReference type="InterPro" id="IPR014031">
    <property type="entry name" value="Ketoacyl_synth_C"/>
</dbReference>
<feature type="domain" description="Beta-ketoacyl synthase C-terminal" evidence="3">
    <location>
        <begin position="125"/>
        <end position="199"/>
    </location>
</feature>
<dbReference type="InterPro" id="IPR016039">
    <property type="entry name" value="Thiolase-like"/>
</dbReference>
<dbReference type="InterPro" id="IPR000794">
    <property type="entry name" value="Beta-ketoacyl_synthase"/>
</dbReference>
<dbReference type="EC" id="2.3.1.41" evidence="1"/>
<sequence length="285" mass="31962">MKEFPATLRQQLQVSVTLRLDDEMKSPNPASSTESNLFLTTKPATMVSYRKGVDMLLLDDSSQIQKNRYTSQTILSVLRGPNHVLQFRWSSLRYAALMSLANTNSQLPGDGSLEHAMKRDAPLVAEYLGGAVNCDAPHITDPIGDGLGVSSCIESCLEDAGVNYIYAHATSTLAGDLAEINALKRCSKALGSKSMPLRSIEITQVQRLQMKVHKYLHEQFELPAEIREENVQQLWHKWNSLEILKLIYDVGLGSNSYLSNYFIHQFYSTSKKYIPEQYVGDLIPF</sequence>
<keyword evidence="2" id="KW-0808">Transferase</keyword>
<protein>
    <recommendedName>
        <fullName evidence="1">beta-ketoacyl-[acyl-carrier-protein] synthase I</fullName>
        <ecNumber evidence="1">2.3.1.41</ecNumber>
    </recommendedName>
</protein>
<evidence type="ECO:0000256" key="2">
    <source>
        <dbReference type="ARBA" id="ARBA00022679"/>
    </source>
</evidence>
<evidence type="ECO:0000313" key="4">
    <source>
        <dbReference type="EMBL" id="KAH0911943.1"/>
    </source>
</evidence>